<accession>A0A8J5V929</accession>
<evidence type="ECO:0000313" key="2">
    <source>
        <dbReference type="EMBL" id="KAG8055470.1"/>
    </source>
</evidence>
<dbReference type="Proteomes" id="UP000729402">
    <property type="component" value="Unassembled WGS sequence"/>
</dbReference>
<comment type="caution">
    <text evidence="2">The sequence shown here is derived from an EMBL/GenBank/DDBJ whole genome shotgun (WGS) entry which is preliminary data.</text>
</comment>
<evidence type="ECO:0000313" key="3">
    <source>
        <dbReference type="Proteomes" id="UP000729402"/>
    </source>
</evidence>
<reference evidence="2" key="2">
    <citation type="submission" date="2021-02" db="EMBL/GenBank/DDBJ databases">
        <authorList>
            <person name="Kimball J.A."/>
            <person name="Haas M.W."/>
            <person name="Macchietto M."/>
            <person name="Kono T."/>
            <person name="Duquette J."/>
            <person name="Shao M."/>
        </authorList>
    </citation>
    <scope>NUCLEOTIDE SEQUENCE</scope>
    <source>
        <tissue evidence="2">Fresh leaf tissue</tissue>
    </source>
</reference>
<reference evidence="2" key="1">
    <citation type="journal article" date="2021" name="bioRxiv">
        <title>Whole Genome Assembly and Annotation of Northern Wild Rice, Zizania palustris L., Supports a Whole Genome Duplication in the Zizania Genus.</title>
        <authorList>
            <person name="Haas M."/>
            <person name="Kono T."/>
            <person name="Macchietto M."/>
            <person name="Millas R."/>
            <person name="McGilp L."/>
            <person name="Shao M."/>
            <person name="Duquette J."/>
            <person name="Hirsch C.N."/>
            <person name="Kimball J."/>
        </authorList>
    </citation>
    <scope>NUCLEOTIDE SEQUENCE</scope>
    <source>
        <tissue evidence="2">Fresh leaf tissue</tissue>
    </source>
</reference>
<feature type="region of interest" description="Disordered" evidence="1">
    <location>
        <begin position="76"/>
        <end position="98"/>
    </location>
</feature>
<dbReference type="EMBL" id="JAAALK010000288">
    <property type="protein sequence ID" value="KAG8055470.1"/>
    <property type="molecule type" value="Genomic_DNA"/>
</dbReference>
<organism evidence="2 3">
    <name type="scientific">Zizania palustris</name>
    <name type="common">Northern wild rice</name>
    <dbReference type="NCBI Taxonomy" id="103762"/>
    <lineage>
        <taxon>Eukaryota</taxon>
        <taxon>Viridiplantae</taxon>
        <taxon>Streptophyta</taxon>
        <taxon>Embryophyta</taxon>
        <taxon>Tracheophyta</taxon>
        <taxon>Spermatophyta</taxon>
        <taxon>Magnoliopsida</taxon>
        <taxon>Liliopsida</taxon>
        <taxon>Poales</taxon>
        <taxon>Poaceae</taxon>
        <taxon>BOP clade</taxon>
        <taxon>Oryzoideae</taxon>
        <taxon>Oryzeae</taxon>
        <taxon>Zizaniinae</taxon>
        <taxon>Zizania</taxon>
    </lineage>
</organism>
<name>A0A8J5V929_ZIZPA</name>
<proteinExistence type="predicted"/>
<gene>
    <name evidence="2" type="ORF">GUJ93_ZPchr0001g32694</name>
</gene>
<dbReference type="AlphaFoldDB" id="A0A8J5V929"/>
<sequence length="98" mass="10113">MQSFRVIEHEPDHAGILCGGIHGTRCSLSRTKSGTRTTSTTSGLFPADLLHIPGTYFISSSDVATDRLASLKHATPAGEDAAAKRASVPGLSAASHGP</sequence>
<evidence type="ECO:0000256" key="1">
    <source>
        <dbReference type="SAM" id="MobiDB-lite"/>
    </source>
</evidence>
<protein>
    <submittedName>
        <fullName evidence="2">Uncharacterized protein</fullName>
    </submittedName>
</protein>
<keyword evidence="3" id="KW-1185">Reference proteome</keyword>